<dbReference type="SMART" id="SM00343">
    <property type="entry name" value="ZnF_C2HC"/>
    <property type="match status" value="1"/>
</dbReference>
<dbReference type="GO" id="GO:0006397">
    <property type="term" value="P:mRNA processing"/>
    <property type="evidence" value="ECO:0007669"/>
    <property type="project" value="UniProtKB-KW"/>
</dbReference>
<feature type="compositionally biased region" description="Pro residues" evidence="3">
    <location>
        <begin position="98"/>
        <end position="113"/>
    </location>
</feature>
<sequence length="266" mass="29833">DEKPSSTFVGQVILNALQRDDKQHTSPFVYRVADPPEQQTLSPRPRSPYVAKPFGSTSELRRPPDHLVDRFGGSCFHCGRAGHWRADCPVTKGFANPNPRPPSPGPFRSPRPATPDRRSQHLSGPPYQRERVSQVKFVEHDAVDRVLVDTDVPFSSRISGTILSVGRLCRAGVIPFFDALSLSLLVCNVLVTTTFLNDCWWINVVTGEETIESAAETSSPRFFEMNPISLPKSTTLSSREWHERLGKSKIIRNSTFKLSFSFEVHF</sequence>
<keyword evidence="2" id="KW-0479">Metal-binding</keyword>
<keyword evidence="6" id="KW-1185">Reference proteome</keyword>
<keyword evidence="1" id="KW-0507">mRNA processing</keyword>
<dbReference type="GO" id="GO:0003676">
    <property type="term" value="F:nucleic acid binding"/>
    <property type="evidence" value="ECO:0007669"/>
    <property type="project" value="InterPro"/>
</dbReference>
<dbReference type="SUPFAM" id="SSF57756">
    <property type="entry name" value="Retrovirus zinc finger-like domains"/>
    <property type="match status" value="1"/>
</dbReference>
<dbReference type="InterPro" id="IPR001878">
    <property type="entry name" value="Znf_CCHC"/>
</dbReference>
<feature type="region of interest" description="Disordered" evidence="3">
    <location>
        <begin position="19"/>
        <end position="65"/>
    </location>
</feature>
<evidence type="ECO:0000256" key="2">
    <source>
        <dbReference type="PROSITE-ProRule" id="PRU00047"/>
    </source>
</evidence>
<dbReference type="PROSITE" id="PS50158">
    <property type="entry name" value="ZF_CCHC"/>
    <property type="match status" value="1"/>
</dbReference>
<feature type="non-terminal residue" evidence="5">
    <location>
        <position position="1"/>
    </location>
</feature>
<dbReference type="Pfam" id="PF00098">
    <property type="entry name" value="zf-CCHC"/>
    <property type="match status" value="1"/>
</dbReference>
<organism evidence="5 6">
    <name type="scientific">Austropuccinia psidii MF-1</name>
    <dbReference type="NCBI Taxonomy" id="1389203"/>
    <lineage>
        <taxon>Eukaryota</taxon>
        <taxon>Fungi</taxon>
        <taxon>Dikarya</taxon>
        <taxon>Basidiomycota</taxon>
        <taxon>Pucciniomycotina</taxon>
        <taxon>Pucciniomycetes</taxon>
        <taxon>Pucciniales</taxon>
        <taxon>Sphaerophragmiaceae</taxon>
        <taxon>Austropuccinia</taxon>
    </lineage>
</organism>
<proteinExistence type="predicted"/>
<feature type="domain" description="CCHC-type" evidence="4">
    <location>
        <begin position="75"/>
        <end position="89"/>
    </location>
</feature>
<feature type="region of interest" description="Disordered" evidence="3">
    <location>
        <begin position="94"/>
        <end position="130"/>
    </location>
</feature>
<gene>
    <name evidence="5" type="ORF">O181_014395</name>
</gene>
<dbReference type="AlphaFoldDB" id="A0A9Q3C0V9"/>
<evidence type="ECO:0000256" key="1">
    <source>
        <dbReference type="ARBA" id="ARBA00022664"/>
    </source>
</evidence>
<dbReference type="EMBL" id="AVOT02003825">
    <property type="protein sequence ID" value="MBW0474680.1"/>
    <property type="molecule type" value="Genomic_DNA"/>
</dbReference>
<keyword evidence="2" id="KW-0863">Zinc-finger</keyword>
<dbReference type="OrthoDB" id="1099063at2759"/>
<evidence type="ECO:0000313" key="6">
    <source>
        <dbReference type="Proteomes" id="UP000765509"/>
    </source>
</evidence>
<reference evidence="5" key="1">
    <citation type="submission" date="2021-03" db="EMBL/GenBank/DDBJ databases">
        <title>Draft genome sequence of rust myrtle Austropuccinia psidii MF-1, a brazilian biotype.</title>
        <authorList>
            <person name="Quecine M.C."/>
            <person name="Pachon D.M.R."/>
            <person name="Bonatelli M.L."/>
            <person name="Correr F.H."/>
            <person name="Franceschini L.M."/>
            <person name="Leite T.F."/>
            <person name="Margarido G.R.A."/>
            <person name="Almeida C.A."/>
            <person name="Ferrarezi J.A."/>
            <person name="Labate C.A."/>
        </authorList>
    </citation>
    <scope>NUCLEOTIDE SEQUENCE</scope>
    <source>
        <strain evidence="5">MF-1</strain>
    </source>
</reference>
<dbReference type="GO" id="GO:0008270">
    <property type="term" value="F:zinc ion binding"/>
    <property type="evidence" value="ECO:0007669"/>
    <property type="project" value="UniProtKB-KW"/>
</dbReference>
<dbReference type="Proteomes" id="UP000765509">
    <property type="component" value="Unassembled WGS sequence"/>
</dbReference>
<dbReference type="InterPro" id="IPR036875">
    <property type="entry name" value="Znf_CCHC_sf"/>
</dbReference>
<evidence type="ECO:0000313" key="5">
    <source>
        <dbReference type="EMBL" id="MBW0474680.1"/>
    </source>
</evidence>
<comment type="caution">
    <text evidence="5">The sequence shown here is derived from an EMBL/GenBank/DDBJ whole genome shotgun (WGS) entry which is preliminary data.</text>
</comment>
<evidence type="ECO:0000259" key="4">
    <source>
        <dbReference type="PROSITE" id="PS50158"/>
    </source>
</evidence>
<keyword evidence="2" id="KW-0862">Zinc</keyword>
<dbReference type="Gene3D" id="4.10.60.10">
    <property type="entry name" value="Zinc finger, CCHC-type"/>
    <property type="match status" value="1"/>
</dbReference>
<name>A0A9Q3C0V9_9BASI</name>
<accession>A0A9Q3C0V9</accession>
<evidence type="ECO:0000256" key="3">
    <source>
        <dbReference type="SAM" id="MobiDB-lite"/>
    </source>
</evidence>
<protein>
    <recommendedName>
        <fullName evidence="4">CCHC-type domain-containing protein</fullName>
    </recommendedName>
</protein>